<comment type="caution">
    <text evidence="5">The sequence shown here is derived from an EMBL/GenBank/DDBJ whole genome shotgun (WGS) entry which is preliminary data.</text>
</comment>
<accession>A0ABV5JVU1</accession>
<evidence type="ECO:0000313" key="6">
    <source>
        <dbReference type="Proteomes" id="UP001589700"/>
    </source>
</evidence>
<dbReference type="Pfam" id="PF23359">
    <property type="entry name" value="Lsr2_DNA-bd"/>
    <property type="match status" value="1"/>
</dbReference>
<dbReference type="InterPro" id="IPR042261">
    <property type="entry name" value="Lsr2-like_dimerization"/>
</dbReference>
<evidence type="ECO:0000256" key="1">
    <source>
        <dbReference type="ARBA" id="ARBA00023125"/>
    </source>
</evidence>
<dbReference type="InterPro" id="IPR036625">
    <property type="entry name" value="E3-bd_dom_sf"/>
</dbReference>
<dbReference type="Proteomes" id="UP001589700">
    <property type="component" value="Unassembled WGS sequence"/>
</dbReference>
<name>A0ABV5JVU1_9ACTN</name>
<evidence type="ECO:0000256" key="2">
    <source>
        <dbReference type="SAM" id="MobiDB-lite"/>
    </source>
</evidence>
<evidence type="ECO:0000259" key="4">
    <source>
        <dbReference type="Pfam" id="PF23359"/>
    </source>
</evidence>
<feature type="domain" description="Lsr2 dimerization" evidence="3">
    <location>
        <begin position="1"/>
        <end position="61"/>
    </location>
</feature>
<dbReference type="Gene3D" id="3.30.60.230">
    <property type="entry name" value="Lsr2, dimerization domain"/>
    <property type="match status" value="1"/>
</dbReference>
<sequence length="116" mass="12736">MAVRYETIYVDDLDGVEIEDGRAETIKFGVDGKDYEIDLSEQNAAAFREAIQPYLSAARPADNGKKRAAKTSRRSSSSAAKGETGKIRAWARENGYTVSDRGRIPAEIMEAYNAAN</sequence>
<evidence type="ECO:0000313" key="5">
    <source>
        <dbReference type="EMBL" id="MFB9261035.1"/>
    </source>
</evidence>
<feature type="region of interest" description="Disordered" evidence="2">
    <location>
        <begin position="58"/>
        <end position="86"/>
    </location>
</feature>
<keyword evidence="6" id="KW-1185">Reference proteome</keyword>
<keyword evidence="1" id="KW-0238">DNA-binding</keyword>
<protein>
    <submittedName>
        <fullName evidence="5">Lsr2 family protein</fullName>
    </submittedName>
</protein>
<evidence type="ECO:0000259" key="3">
    <source>
        <dbReference type="Pfam" id="PF11774"/>
    </source>
</evidence>
<feature type="domain" description="Lsr2 DNA-binding" evidence="4">
    <location>
        <begin position="80"/>
        <end position="115"/>
    </location>
</feature>
<dbReference type="Gene3D" id="4.10.320.10">
    <property type="entry name" value="E3-binding domain"/>
    <property type="match status" value="1"/>
</dbReference>
<dbReference type="InterPro" id="IPR055370">
    <property type="entry name" value="Lsr2_DNA-bd"/>
</dbReference>
<organism evidence="5 6">
    <name type="scientific">Dietzia aerolata</name>
    <dbReference type="NCBI Taxonomy" id="595984"/>
    <lineage>
        <taxon>Bacteria</taxon>
        <taxon>Bacillati</taxon>
        <taxon>Actinomycetota</taxon>
        <taxon>Actinomycetes</taxon>
        <taxon>Mycobacteriales</taxon>
        <taxon>Dietziaceae</taxon>
        <taxon>Dietzia</taxon>
    </lineage>
</organism>
<gene>
    <name evidence="5" type="ORF">ACFFVD_14640</name>
</gene>
<dbReference type="RefSeq" id="WP_182631927.1">
    <property type="nucleotide sequence ID" value="NZ_JAALDM010000100.1"/>
</dbReference>
<dbReference type="InterPro" id="IPR024412">
    <property type="entry name" value="Lsr2_dim_dom"/>
</dbReference>
<reference evidence="5 6" key="1">
    <citation type="submission" date="2024-09" db="EMBL/GenBank/DDBJ databases">
        <authorList>
            <person name="Sun Q."/>
            <person name="Mori K."/>
        </authorList>
    </citation>
    <scope>NUCLEOTIDE SEQUENCE [LARGE SCALE GENOMIC DNA]</scope>
    <source>
        <strain evidence="5 6">CCM 7659</strain>
    </source>
</reference>
<dbReference type="Pfam" id="PF11774">
    <property type="entry name" value="Lsr2"/>
    <property type="match status" value="1"/>
</dbReference>
<dbReference type="EMBL" id="JBHMDY010000012">
    <property type="protein sequence ID" value="MFB9261035.1"/>
    <property type="molecule type" value="Genomic_DNA"/>
</dbReference>
<proteinExistence type="predicted"/>